<evidence type="ECO:0000256" key="2">
    <source>
        <dbReference type="ARBA" id="ARBA00022748"/>
    </source>
</evidence>
<evidence type="ECO:0000313" key="7">
    <source>
        <dbReference type="EMBL" id="PHN98922.1"/>
    </source>
</evidence>
<evidence type="ECO:0000256" key="1">
    <source>
        <dbReference type="ARBA" id="ARBA00004196"/>
    </source>
</evidence>
<dbReference type="Pfam" id="PF08534">
    <property type="entry name" value="Redoxin"/>
    <property type="match status" value="1"/>
</dbReference>
<organism evidence="7 8">
    <name type="scientific">Tenacibaculum discolor</name>
    <dbReference type="NCBI Taxonomy" id="361581"/>
    <lineage>
        <taxon>Bacteria</taxon>
        <taxon>Pseudomonadati</taxon>
        <taxon>Bacteroidota</taxon>
        <taxon>Flavobacteriia</taxon>
        <taxon>Flavobacteriales</taxon>
        <taxon>Flavobacteriaceae</taxon>
        <taxon>Tenacibaculum</taxon>
    </lineage>
</organism>
<dbReference type="Proteomes" id="UP001242342">
    <property type="component" value="Unassembled WGS sequence"/>
</dbReference>
<dbReference type="SUPFAM" id="SSF52833">
    <property type="entry name" value="Thioredoxin-like"/>
    <property type="match status" value="1"/>
</dbReference>
<reference evidence="7 8" key="1">
    <citation type="journal article" date="2016" name="Nat. Commun.">
        <title>Microbial interactions lead to rapid micro-scale successions on model marine particles.</title>
        <authorList>
            <person name="Datta M.S."/>
            <person name="Sliwerska E."/>
            <person name="Gore J."/>
            <person name="Polz M.F."/>
            <person name="Cordero O.X."/>
        </authorList>
    </citation>
    <scope>NUCLEOTIDE SEQUENCE [LARGE SCALE GENOMIC DNA]</scope>
    <source>
        <strain evidence="7 8">4G03</strain>
    </source>
</reference>
<dbReference type="PANTHER" id="PTHR42852">
    <property type="entry name" value="THIOL:DISULFIDE INTERCHANGE PROTEIN DSBE"/>
    <property type="match status" value="1"/>
</dbReference>
<evidence type="ECO:0000256" key="4">
    <source>
        <dbReference type="ARBA" id="ARBA00023284"/>
    </source>
</evidence>
<protein>
    <submittedName>
        <fullName evidence="6">Thioredoxin-like domain-containing protein</fullName>
    </submittedName>
</protein>
<dbReference type="RefSeq" id="WP_099214053.1">
    <property type="nucleotide sequence ID" value="NZ_JAUYVU010000004.1"/>
</dbReference>
<dbReference type="GO" id="GO:0030313">
    <property type="term" value="C:cell envelope"/>
    <property type="evidence" value="ECO:0007669"/>
    <property type="project" value="UniProtKB-SubCell"/>
</dbReference>
<proteinExistence type="predicted"/>
<dbReference type="GO" id="GO:0017004">
    <property type="term" value="P:cytochrome complex assembly"/>
    <property type="evidence" value="ECO:0007669"/>
    <property type="project" value="UniProtKB-KW"/>
</dbReference>
<gene>
    <name evidence="7" type="ORF">CSC81_01690</name>
    <name evidence="6" type="ORF">Q8W23_06980</name>
</gene>
<reference evidence="7" key="2">
    <citation type="submission" date="2017-10" db="EMBL/GenBank/DDBJ databases">
        <authorList>
            <person name="Enke T.N."/>
            <person name="Cordero O.X."/>
        </authorList>
    </citation>
    <scope>NUCLEOTIDE SEQUENCE</scope>
    <source>
        <strain evidence="7">4G03</strain>
    </source>
</reference>
<sequence length="481" mass="56787">MKIYIVLLFLFLLTSCQDLPKKKKHAKKGLVTIIIKNNNQVKTNIGSGINKNFDRVNINTDKITDTITLETNSYLKLYIKNNNFFNSALCKETDTLLINIKKTSTSLSFINRELKKYDSIPLNNLYKTNLKHIILKHNKLFKKFFKINKSSNKFIPKKNIIKSNQNIFKELDSLEYNKLIIKKRVLNKLYKNNLISNINHVYHTSQVDFNYFRSLIRSYKFSLDHFYLKKIMNLYFNSELIFNDPFISYGYMNIFITDIVLIEDNSKINIDYQKAYKLLPSLLKGKNLKLFREFCLHQIAKSDNNLANYYFNNYKDLYNDTLFIKVYAKKYLINEKRKALASNKVELVDSNSKNITLSEVIKNHKDKTIYVDFWASWCNPCRNEMSKSKALINEFKNKDVVFIYISIDSDKNEWISASKEEKIEESNNFLAINYPSSSFYKKLELQTIPRYLVYSKGKLVNENAPRPSSEKTKKLLNFYLN</sequence>
<dbReference type="Gene3D" id="3.40.30.10">
    <property type="entry name" value="Glutaredoxin"/>
    <property type="match status" value="1"/>
</dbReference>
<evidence type="ECO:0000259" key="5">
    <source>
        <dbReference type="PROSITE" id="PS51352"/>
    </source>
</evidence>
<evidence type="ECO:0000313" key="6">
    <source>
        <dbReference type="EMBL" id="MDP2541219.1"/>
    </source>
</evidence>
<comment type="caution">
    <text evidence="7">The sequence shown here is derived from an EMBL/GenBank/DDBJ whole genome shotgun (WGS) entry which is preliminary data.</text>
</comment>
<keyword evidence="9" id="KW-1185">Reference proteome</keyword>
<dbReference type="InterPro" id="IPR013766">
    <property type="entry name" value="Thioredoxin_domain"/>
</dbReference>
<dbReference type="PROSITE" id="PS51257">
    <property type="entry name" value="PROKAR_LIPOPROTEIN"/>
    <property type="match status" value="1"/>
</dbReference>
<evidence type="ECO:0000313" key="9">
    <source>
        <dbReference type="Proteomes" id="UP001242342"/>
    </source>
</evidence>
<dbReference type="CDD" id="cd02966">
    <property type="entry name" value="TlpA_like_family"/>
    <property type="match status" value="1"/>
</dbReference>
<evidence type="ECO:0000313" key="8">
    <source>
        <dbReference type="Proteomes" id="UP000222163"/>
    </source>
</evidence>
<dbReference type="InterPro" id="IPR036249">
    <property type="entry name" value="Thioredoxin-like_sf"/>
</dbReference>
<accession>A0A2G1BY04</accession>
<reference evidence="6 9" key="3">
    <citation type="submission" date="2023-07" db="EMBL/GenBank/DDBJ databases">
        <title>Genome content predicts the carbon catabolic preferences of heterotrophic bacteria.</title>
        <authorList>
            <person name="Gralka M."/>
        </authorList>
    </citation>
    <scope>NUCLEOTIDE SEQUENCE [LARGE SCALE GENOMIC DNA]</scope>
    <source>
        <strain evidence="6 9">4G03</strain>
    </source>
</reference>
<keyword evidence="2" id="KW-0201">Cytochrome c-type biogenesis</keyword>
<dbReference type="InterPro" id="IPR050553">
    <property type="entry name" value="Thioredoxin_ResA/DsbE_sf"/>
</dbReference>
<dbReference type="EMBL" id="JAUYVU010000004">
    <property type="protein sequence ID" value="MDP2541219.1"/>
    <property type="molecule type" value="Genomic_DNA"/>
</dbReference>
<dbReference type="PANTHER" id="PTHR42852:SF6">
    <property type="entry name" value="THIOL:DISULFIDE INTERCHANGE PROTEIN DSBE"/>
    <property type="match status" value="1"/>
</dbReference>
<dbReference type="PROSITE" id="PS51352">
    <property type="entry name" value="THIOREDOXIN_2"/>
    <property type="match status" value="1"/>
</dbReference>
<keyword evidence="3" id="KW-1015">Disulfide bond</keyword>
<dbReference type="InterPro" id="IPR013740">
    <property type="entry name" value="Redoxin"/>
</dbReference>
<keyword evidence="4" id="KW-0676">Redox-active center</keyword>
<name>A0A2G1BY04_9FLAO</name>
<comment type="subcellular location">
    <subcellularLocation>
        <location evidence="1">Cell envelope</location>
    </subcellularLocation>
</comment>
<evidence type="ECO:0000256" key="3">
    <source>
        <dbReference type="ARBA" id="ARBA00023157"/>
    </source>
</evidence>
<dbReference type="EMBL" id="PDUU01000002">
    <property type="protein sequence ID" value="PHN98922.1"/>
    <property type="molecule type" value="Genomic_DNA"/>
</dbReference>
<dbReference type="Proteomes" id="UP000222163">
    <property type="component" value="Unassembled WGS sequence"/>
</dbReference>
<dbReference type="AlphaFoldDB" id="A0A2G1BY04"/>
<feature type="domain" description="Thioredoxin" evidence="5">
    <location>
        <begin position="336"/>
        <end position="481"/>
    </location>
</feature>